<dbReference type="EMBL" id="JAHUZB010000003">
    <property type="protein sequence ID" value="MBV7390423.1"/>
    <property type="molecule type" value="Genomic_DNA"/>
</dbReference>
<dbReference type="Proteomes" id="UP000774130">
    <property type="component" value="Unassembled WGS sequence"/>
</dbReference>
<sequence>MDLLTVRNLTKKYPQFTLDRLCFNLPAGAIMGLIGKNGAGKSTALKSLLNMVHPDSGEIKMFGQNFFQAEAACKQQLGIVLGGTDFYPYKKLRDISQVTKKFYRHWDEAAYQKYMTLFELAENKKVNQLSEGMKVKYAIALALSHQAKLFIFDEPTSGLDPVTREELLEIFQSLVADGTRSILFSTHITSDLDKCATHITYIRKGQLVLSAEKDRFIQTFQKENPANTTLEDIMLYSERNVSHESFAV</sequence>
<comment type="caution">
    <text evidence="5">The sequence shown here is derived from an EMBL/GenBank/DDBJ whole genome shotgun (WGS) entry which is preliminary data.</text>
</comment>
<keyword evidence="6" id="KW-1185">Reference proteome</keyword>
<gene>
    <name evidence="5" type="ORF">KUA55_07015</name>
</gene>
<name>A0ABS6TBZ0_9ENTE</name>
<dbReference type="PROSITE" id="PS50893">
    <property type="entry name" value="ABC_TRANSPORTER_2"/>
    <property type="match status" value="1"/>
</dbReference>
<evidence type="ECO:0000256" key="3">
    <source>
        <dbReference type="ARBA" id="ARBA00022840"/>
    </source>
</evidence>
<dbReference type="InterPro" id="IPR003439">
    <property type="entry name" value="ABC_transporter-like_ATP-bd"/>
</dbReference>
<dbReference type="CDD" id="cd03230">
    <property type="entry name" value="ABC_DR_subfamily_A"/>
    <property type="match status" value="1"/>
</dbReference>
<dbReference type="PANTHER" id="PTHR42939">
    <property type="entry name" value="ABC TRANSPORTER ATP-BINDING PROTEIN ALBC-RELATED"/>
    <property type="match status" value="1"/>
</dbReference>
<evidence type="ECO:0000313" key="6">
    <source>
        <dbReference type="Proteomes" id="UP000774130"/>
    </source>
</evidence>
<keyword evidence="1" id="KW-0813">Transport</keyword>
<dbReference type="SMART" id="SM00382">
    <property type="entry name" value="AAA"/>
    <property type="match status" value="1"/>
</dbReference>
<dbReference type="InterPro" id="IPR051782">
    <property type="entry name" value="ABC_Transporter_VariousFunc"/>
</dbReference>
<dbReference type="GO" id="GO:0005524">
    <property type="term" value="F:ATP binding"/>
    <property type="evidence" value="ECO:0007669"/>
    <property type="project" value="UniProtKB-KW"/>
</dbReference>
<reference evidence="5 6" key="1">
    <citation type="submission" date="2021-06" db="EMBL/GenBank/DDBJ databases">
        <title>Enterococcus alishanensis sp. nov., a novel lactic acid bacterium isolated from fresh coffee beans.</title>
        <authorList>
            <person name="Chen Y.-S."/>
        </authorList>
    </citation>
    <scope>NUCLEOTIDE SEQUENCE [LARGE SCALE GENOMIC DNA]</scope>
    <source>
        <strain evidence="5 6">ALS3</strain>
    </source>
</reference>
<organism evidence="5 6">
    <name type="scientific">Enterococcus alishanensis</name>
    <dbReference type="NCBI Taxonomy" id="1303817"/>
    <lineage>
        <taxon>Bacteria</taxon>
        <taxon>Bacillati</taxon>
        <taxon>Bacillota</taxon>
        <taxon>Bacilli</taxon>
        <taxon>Lactobacillales</taxon>
        <taxon>Enterococcaceae</taxon>
        <taxon>Enterococcus</taxon>
    </lineage>
</organism>
<evidence type="ECO:0000256" key="2">
    <source>
        <dbReference type="ARBA" id="ARBA00022741"/>
    </source>
</evidence>
<protein>
    <submittedName>
        <fullName evidence="5">ABC transporter ATP-binding protein</fullName>
    </submittedName>
</protein>
<accession>A0ABS6TBZ0</accession>
<feature type="domain" description="ABC transporter" evidence="4">
    <location>
        <begin position="1"/>
        <end position="229"/>
    </location>
</feature>
<keyword evidence="2" id="KW-0547">Nucleotide-binding</keyword>
<dbReference type="PANTHER" id="PTHR42939:SF3">
    <property type="entry name" value="ABC TRANSPORTER ATP-BINDING COMPONENT"/>
    <property type="match status" value="1"/>
</dbReference>
<dbReference type="InterPro" id="IPR003593">
    <property type="entry name" value="AAA+_ATPase"/>
</dbReference>
<keyword evidence="3 5" id="KW-0067">ATP-binding</keyword>
<dbReference type="RefSeq" id="WP_218325488.1">
    <property type="nucleotide sequence ID" value="NZ_JAHUZB010000003.1"/>
</dbReference>
<evidence type="ECO:0000256" key="1">
    <source>
        <dbReference type="ARBA" id="ARBA00022448"/>
    </source>
</evidence>
<proteinExistence type="predicted"/>
<evidence type="ECO:0000313" key="5">
    <source>
        <dbReference type="EMBL" id="MBV7390423.1"/>
    </source>
</evidence>
<dbReference type="Pfam" id="PF00005">
    <property type="entry name" value="ABC_tran"/>
    <property type="match status" value="1"/>
</dbReference>
<evidence type="ECO:0000259" key="4">
    <source>
        <dbReference type="PROSITE" id="PS50893"/>
    </source>
</evidence>